<organism evidence="1 2">
    <name type="scientific">Massilia forsythiae</name>
    <dbReference type="NCBI Taxonomy" id="2728020"/>
    <lineage>
        <taxon>Bacteria</taxon>
        <taxon>Pseudomonadati</taxon>
        <taxon>Pseudomonadota</taxon>
        <taxon>Betaproteobacteria</taxon>
        <taxon>Burkholderiales</taxon>
        <taxon>Oxalobacteraceae</taxon>
        <taxon>Telluria group</taxon>
        <taxon>Massilia</taxon>
    </lineage>
</organism>
<sequence>MDDEKIIREVIERIEWPDDIHGYDLEFTPDWSGAPSVYINLHIDDDYHPSKDKIGRLSRVRREIADELLDMGLDYFPYVKLVAED</sequence>
<dbReference type="EMBL" id="CP051685">
    <property type="protein sequence ID" value="QJE02522.1"/>
    <property type="molecule type" value="Genomic_DNA"/>
</dbReference>
<name>A0A7Z2VZY0_9BURK</name>
<dbReference type="RefSeq" id="WP_170204606.1">
    <property type="nucleotide sequence ID" value="NZ_CP051685.1"/>
</dbReference>
<reference evidence="1 2" key="1">
    <citation type="submission" date="2020-04" db="EMBL/GenBank/DDBJ databases">
        <title>Genome sequencing of novel species.</title>
        <authorList>
            <person name="Heo J."/>
            <person name="Kim S.-J."/>
            <person name="Kim J.-S."/>
            <person name="Hong S.-B."/>
            <person name="Kwon S.-W."/>
        </authorList>
    </citation>
    <scope>NUCLEOTIDE SEQUENCE [LARGE SCALE GENOMIC DNA]</scope>
    <source>
        <strain evidence="1 2">GN2-R2</strain>
    </source>
</reference>
<dbReference type="KEGG" id="mfy:HH212_22935"/>
<keyword evidence="2" id="KW-1185">Reference proteome</keyword>
<evidence type="ECO:0000313" key="2">
    <source>
        <dbReference type="Proteomes" id="UP000502415"/>
    </source>
</evidence>
<gene>
    <name evidence="1" type="ORF">HH212_22935</name>
</gene>
<evidence type="ECO:0000313" key="1">
    <source>
        <dbReference type="EMBL" id="QJE02522.1"/>
    </source>
</evidence>
<protein>
    <submittedName>
        <fullName evidence="1">Uncharacterized protein</fullName>
    </submittedName>
</protein>
<proteinExistence type="predicted"/>
<dbReference type="AlphaFoldDB" id="A0A7Z2VZY0"/>
<accession>A0A7Z2VZY0</accession>
<dbReference type="Proteomes" id="UP000502415">
    <property type="component" value="Chromosome"/>
</dbReference>